<accession>A0A0R0K6G7</accession>
<dbReference type="EnsemblPlants" id="KRH60905">
    <property type="protein sequence ID" value="KRH60905"/>
    <property type="gene ID" value="GLYMA_04G016400"/>
</dbReference>
<dbReference type="AlphaFoldDB" id="A0A0R0K6G7"/>
<evidence type="ECO:0000313" key="4">
    <source>
        <dbReference type="EnsemblPlants" id="KRH60905"/>
    </source>
</evidence>
<feature type="region of interest" description="Disordered" evidence="1">
    <location>
        <begin position="38"/>
        <end position="75"/>
    </location>
</feature>
<proteinExistence type="predicted"/>
<evidence type="ECO:0000313" key="3">
    <source>
        <dbReference type="EMBL" id="KRH60905.1"/>
    </source>
</evidence>
<reference evidence="4" key="2">
    <citation type="submission" date="2018-02" db="UniProtKB">
        <authorList>
            <consortium name="EnsemblPlants"/>
        </authorList>
    </citation>
    <scope>IDENTIFICATION</scope>
    <source>
        <strain evidence="4">Williams 82</strain>
    </source>
</reference>
<dbReference type="Proteomes" id="UP000008827">
    <property type="component" value="Chromosome 4"/>
</dbReference>
<evidence type="ECO:0000313" key="5">
    <source>
        <dbReference type="Proteomes" id="UP000008827"/>
    </source>
</evidence>
<dbReference type="InParanoid" id="A0A0R0K6G7"/>
<keyword evidence="5" id="KW-1185">Reference proteome</keyword>
<sequence>MKEMPLQVNGGGDGQVRDAPSCITARVEVTMSPTSCTCPPAMPTLTSPRSSNTKNKAPTPPTATEPVRRCGRQPPPLSEARYGQIAFSLCRSIHCFSLFVFLLAIGVRKFQR</sequence>
<name>A0A0R0K6G7_SOYBN</name>
<keyword evidence="2" id="KW-0472">Membrane</keyword>
<protein>
    <submittedName>
        <fullName evidence="3 4">Uncharacterized protein</fullName>
    </submittedName>
</protein>
<feature type="transmembrane region" description="Helical" evidence="2">
    <location>
        <begin position="85"/>
        <end position="107"/>
    </location>
</feature>
<evidence type="ECO:0000256" key="2">
    <source>
        <dbReference type="SAM" id="Phobius"/>
    </source>
</evidence>
<keyword evidence="2" id="KW-1133">Transmembrane helix</keyword>
<evidence type="ECO:0000256" key="1">
    <source>
        <dbReference type="SAM" id="MobiDB-lite"/>
    </source>
</evidence>
<reference evidence="3 4" key="1">
    <citation type="journal article" date="2010" name="Nature">
        <title>Genome sequence of the palaeopolyploid soybean.</title>
        <authorList>
            <person name="Schmutz J."/>
            <person name="Cannon S.B."/>
            <person name="Schlueter J."/>
            <person name="Ma J."/>
            <person name="Mitros T."/>
            <person name="Nelson W."/>
            <person name="Hyten D.L."/>
            <person name="Song Q."/>
            <person name="Thelen J.J."/>
            <person name="Cheng J."/>
            <person name="Xu D."/>
            <person name="Hellsten U."/>
            <person name="May G.D."/>
            <person name="Yu Y."/>
            <person name="Sakurai T."/>
            <person name="Umezawa T."/>
            <person name="Bhattacharyya M.K."/>
            <person name="Sandhu D."/>
            <person name="Valliyodan B."/>
            <person name="Lindquist E."/>
            <person name="Peto M."/>
            <person name="Grant D."/>
            <person name="Shu S."/>
            <person name="Goodstein D."/>
            <person name="Barry K."/>
            <person name="Futrell-Griggs M."/>
            <person name="Abernathy B."/>
            <person name="Du J."/>
            <person name="Tian Z."/>
            <person name="Zhu L."/>
            <person name="Gill N."/>
            <person name="Joshi T."/>
            <person name="Libault M."/>
            <person name="Sethuraman A."/>
            <person name="Zhang X.-C."/>
            <person name="Shinozaki K."/>
            <person name="Nguyen H.T."/>
            <person name="Wing R.A."/>
            <person name="Cregan P."/>
            <person name="Specht J."/>
            <person name="Grimwood J."/>
            <person name="Rokhsar D."/>
            <person name="Stacey G."/>
            <person name="Shoemaker R.C."/>
            <person name="Jackson S.A."/>
        </authorList>
    </citation>
    <scope>NUCLEOTIDE SEQUENCE</scope>
    <source>
        <strain evidence="4">cv. Williams 82</strain>
        <tissue evidence="3">Callus</tissue>
    </source>
</reference>
<dbReference type="PaxDb" id="3847-GLYMA04G01805.1"/>
<dbReference type="Gramene" id="KRH60905">
    <property type="protein sequence ID" value="KRH60905"/>
    <property type="gene ID" value="GLYMA_04G016400"/>
</dbReference>
<gene>
    <name evidence="3" type="ORF">GLYMA_04G016400</name>
</gene>
<dbReference type="EMBL" id="CM000837">
    <property type="protein sequence ID" value="KRH60905.1"/>
    <property type="molecule type" value="Genomic_DNA"/>
</dbReference>
<reference evidence="3" key="3">
    <citation type="submission" date="2018-07" db="EMBL/GenBank/DDBJ databases">
        <title>WGS assembly of Glycine max.</title>
        <authorList>
            <person name="Schmutz J."/>
            <person name="Cannon S."/>
            <person name="Schlueter J."/>
            <person name="Ma J."/>
            <person name="Mitros T."/>
            <person name="Nelson W."/>
            <person name="Hyten D."/>
            <person name="Song Q."/>
            <person name="Thelen J."/>
            <person name="Cheng J."/>
            <person name="Xu D."/>
            <person name="Hellsten U."/>
            <person name="May G."/>
            <person name="Yu Y."/>
            <person name="Sakurai T."/>
            <person name="Umezawa T."/>
            <person name="Bhattacharyya M."/>
            <person name="Sandhu D."/>
            <person name="Valliyodan B."/>
            <person name="Lindquist E."/>
            <person name="Peto M."/>
            <person name="Grant D."/>
            <person name="Shu S."/>
            <person name="Goodstein D."/>
            <person name="Barry K."/>
            <person name="Futrell-Griggs M."/>
            <person name="Abernathy B."/>
            <person name="Du J."/>
            <person name="Tian Z."/>
            <person name="Zhu L."/>
            <person name="Gill N."/>
            <person name="Joshi T."/>
            <person name="Libault M."/>
            <person name="Sethuraman A."/>
            <person name="Zhang X."/>
            <person name="Shinozaki K."/>
            <person name="Nguyen H."/>
            <person name="Wing R."/>
            <person name="Cregan P."/>
            <person name="Specht J."/>
            <person name="Grimwood J."/>
            <person name="Rokhsar D."/>
            <person name="Stacey G."/>
            <person name="Shoemaker R."/>
            <person name="Jackson S."/>
        </authorList>
    </citation>
    <scope>NUCLEOTIDE SEQUENCE</scope>
    <source>
        <tissue evidence="3">Callus</tissue>
    </source>
</reference>
<keyword evidence="2" id="KW-0812">Transmembrane</keyword>
<organism evidence="3">
    <name type="scientific">Glycine max</name>
    <name type="common">Soybean</name>
    <name type="synonym">Glycine hispida</name>
    <dbReference type="NCBI Taxonomy" id="3847"/>
    <lineage>
        <taxon>Eukaryota</taxon>
        <taxon>Viridiplantae</taxon>
        <taxon>Streptophyta</taxon>
        <taxon>Embryophyta</taxon>
        <taxon>Tracheophyta</taxon>
        <taxon>Spermatophyta</taxon>
        <taxon>Magnoliopsida</taxon>
        <taxon>eudicotyledons</taxon>
        <taxon>Gunneridae</taxon>
        <taxon>Pentapetalae</taxon>
        <taxon>rosids</taxon>
        <taxon>fabids</taxon>
        <taxon>Fabales</taxon>
        <taxon>Fabaceae</taxon>
        <taxon>Papilionoideae</taxon>
        <taxon>50 kb inversion clade</taxon>
        <taxon>NPAAA clade</taxon>
        <taxon>indigoferoid/millettioid clade</taxon>
        <taxon>Phaseoleae</taxon>
        <taxon>Glycine</taxon>
        <taxon>Glycine subgen. Soja</taxon>
    </lineage>
</organism>